<proteinExistence type="predicted"/>
<keyword evidence="1" id="KW-0732">Signal</keyword>
<reference evidence="2" key="1">
    <citation type="submission" date="2023-03" db="EMBL/GenBank/DDBJ databases">
        <title>Edaphobacter sp.</title>
        <authorList>
            <person name="Huber K.J."/>
            <person name="Papendorf J."/>
            <person name="Pilke C."/>
            <person name="Bunk B."/>
            <person name="Sproeer C."/>
            <person name="Pester M."/>
        </authorList>
    </citation>
    <scope>NUCLEOTIDE SEQUENCE</scope>
    <source>
        <strain evidence="2">DSM 109919</strain>
        <strain evidence="3">DSM 109920</strain>
    </source>
</reference>
<organism evidence="2">
    <name type="scientific">Edaphobacter paludis</name>
    <dbReference type="NCBI Taxonomy" id="3035702"/>
    <lineage>
        <taxon>Bacteria</taxon>
        <taxon>Pseudomonadati</taxon>
        <taxon>Acidobacteriota</taxon>
        <taxon>Terriglobia</taxon>
        <taxon>Terriglobales</taxon>
        <taxon>Acidobacteriaceae</taxon>
        <taxon>Edaphobacter</taxon>
    </lineage>
</organism>
<gene>
    <name evidence="2" type="ORF">P4G45_11120</name>
    <name evidence="3" type="ORF">P8936_11065</name>
</gene>
<dbReference type="EMBL" id="CP121195">
    <property type="protein sequence ID" value="XBH12245.1"/>
    <property type="molecule type" value="Genomic_DNA"/>
</dbReference>
<dbReference type="KEGG" id="epl:P4G45_11120"/>
<dbReference type="EMBL" id="CP121194">
    <property type="protein sequence ID" value="XBH09041.1"/>
    <property type="molecule type" value="Genomic_DNA"/>
</dbReference>
<sequence length="463" mass="49184">MRKLLSVFLILFLSSIATQTLASDFYVRKGATGTNLGTDWVNAWNELSQINFSSLSCGDTVWIAGGTYTSALKGNKSCTAGQILTIARVQATDINPAAAPGWDPSFDSQVVVPYIDIPGPSAYITINGRVPNGIQVLIPGSSGDGIDGGNGAGDGVNQPIDNITFTYIEVYGPPCVTDGNCTNGGVMGVNIMPYCNGANRTHLLFDHMSVHRTGEAFRGCGWDNSIVQYSLIYDTHNDGQQHEDILYSNPPYQNVTWRYNKIFQSPNDGIFFEYGPGAVNFAFYGNVVYHSGGWLMCFKTGSGDTYGPVFIYNNIFENDNTFGDYQPGFLGFSNMASGSEVANNVFENVSPNAEDPPPNASHNAYTLSDASDGGSGSFYYSPGSLGASTLFVNESPGNPAAADFHLTAQGAATLASGETLPAPYDIDPDGNVRGAGGGSWSIGVFQALSQAPAPPINVYGVYR</sequence>
<protein>
    <recommendedName>
        <fullName evidence="4">Right handed beta helix domain-containing protein</fullName>
    </recommendedName>
</protein>
<dbReference type="Gene3D" id="2.160.20.10">
    <property type="entry name" value="Single-stranded right-handed beta-helix, Pectin lyase-like"/>
    <property type="match status" value="1"/>
</dbReference>
<dbReference type="InterPro" id="IPR002052">
    <property type="entry name" value="DNA_methylase_N6_adenine_CS"/>
</dbReference>
<dbReference type="PROSITE" id="PS00092">
    <property type="entry name" value="N6_MTASE"/>
    <property type="match status" value="1"/>
</dbReference>
<dbReference type="InterPro" id="IPR012334">
    <property type="entry name" value="Pectin_lyas_fold"/>
</dbReference>
<dbReference type="InterPro" id="IPR011050">
    <property type="entry name" value="Pectin_lyase_fold/virulence"/>
</dbReference>
<name>A0AAU7CVC0_9BACT</name>
<dbReference type="GO" id="GO:0032259">
    <property type="term" value="P:methylation"/>
    <property type="evidence" value="ECO:0007669"/>
    <property type="project" value="InterPro"/>
</dbReference>
<accession>A0AAU7D591</accession>
<dbReference type="GO" id="GO:0003676">
    <property type="term" value="F:nucleic acid binding"/>
    <property type="evidence" value="ECO:0007669"/>
    <property type="project" value="InterPro"/>
</dbReference>
<dbReference type="GO" id="GO:0008168">
    <property type="term" value="F:methyltransferase activity"/>
    <property type="evidence" value="ECO:0007669"/>
    <property type="project" value="InterPro"/>
</dbReference>
<feature type="signal peptide" evidence="1">
    <location>
        <begin position="1"/>
        <end position="22"/>
    </location>
</feature>
<feature type="chain" id="PRO_5043288435" description="Right handed beta helix domain-containing protein" evidence="1">
    <location>
        <begin position="23"/>
        <end position="463"/>
    </location>
</feature>
<dbReference type="SUPFAM" id="SSF51126">
    <property type="entry name" value="Pectin lyase-like"/>
    <property type="match status" value="1"/>
</dbReference>
<evidence type="ECO:0000313" key="2">
    <source>
        <dbReference type="EMBL" id="XBH09041.1"/>
    </source>
</evidence>
<evidence type="ECO:0000256" key="1">
    <source>
        <dbReference type="SAM" id="SignalP"/>
    </source>
</evidence>
<accession>A0AAU7CVC0</accession>
<evidence type="ECO:0008006" key="4">
    <source>
        <dbReference type="Google" id="ProtNLM"/>
    </source>
</evidence>
<dbReference type="AlphaFoldDB" id="A0AAU7CVC0"/>
<dbReference type="RefSeq" id="WP_348266550.1">
    <property type="nucleotide sequence ID" value="NZ_CP121194.1"/>
</dbReference>
<evidence type="ECO:0000313" key="3">
    <source>
        <dbReference type="EMBL" id="XBH12245.1"/>
    </source>
</evidence>